<dbReference type="RefSeq" id="WP_094037408.1">
    <property type="nucleotide sequence ID" value="NZ_CP022541.1"/>
</dbReference>
<dbReference type="InterPro" id="IPR003018">
    <property type="entry name" value="GAF"/>
</dbReference>
<dbReference type="Gene3D" id="1.10.287.130">
    <property type="match status" value="1"/>
</dbReference>
<dbReference type="GO" id="GO:0000155">
    <property type="term" value="F:phosphorelay sensor kinase activity"/>
    <property type="evidence" value="ECO:0007669"/>
    <property type="project" value="InterPro"/>
</dbReference>
<dbReference type="PRINTS" id="PR00344">
    <property type="entry name" value="BCTRLSENSOR"/>
</dbReference>
<keyword evidence="6" id="KW-0418">Kinase</keyword>
<protein>
    <recommendedName>
        <fullName evidence="2">histidine kinase</fullName>
        <ecNumber evidence="2">2.7.13.3</ecNumber>
    </recommendedName>
</protein>
<comment type="catalytic activity">
    <reaction evidence="1">
        <text>ATP + protein L-histidine = ADP + protein N-phospho-L-histidine.</text>
        <dbReference type="EC" id="2.7.13.3"/>
    </reaction>
</comment>
<dbReference type="Gene3D" id="3.30.565.10">
    <property type="entry name" value="Histidine kinase-like ATPase, C-terminal domain"/>
    <property type="match status" value="1"/>
</dbReference>
<dbReference type="Proteomes" id="UP000203589">
    <property type="component" value="Plasmid pSMS3-1"/>
</dbReference>
<dbReference type="KEGG" id="aht:ANTHELSMS3_04911"/>
<dbReference type="SMART" id="SM00387">
    <property type="entry name" value="HATPase_c"/>
    <property type="match status" value="1"/>
</dbReference>
<evidence type="ECO:0000313" key="12">
    <source>
        <dbReference type="Proteomes" id="UP000203589"/>
    </source>
</evidence>
<proteinExistence type="predicted"/>
<geneLocation type="plasmid" evidence="12">
    <name>psms3-1</name>
</geneLocation>
<dbReference type="PANTHER" id="PTHR42878">
    <property type="entry name" value="TWO-COMPONENT HISTIDINE KINASE"/>
    <property type="match status" value="1"/>
</dbReference>
<evidence type="ECO:0000256" key="9">
    <source>
        <dbReference type="SAM" id="Coils"/>
    </source>
</evidence>
<keyword evidence="5" id="KW-0547">Nucleotide-binding</keyword>
<name>A0A222EBE7_9RHOB</name>
<keyword evidence="8" id="KW-0902">Two-component regulatory system</keyword>
<accession>A0A222EBE7</accession>
<evidence type="ECO:0000256" key="5">
    <source>
        <dbReference type="ARBA" id="ARBA00022741"/>
    </source>
</evidence>
<evidence type="ECO:0000256" key="6">
    <source>
        <dbReference type="ARBA" id="ARBA00022777"/>
    </source>
</evidence>
<dbReference type="GO" id="GO:0030295">
    <property type="term" value="F:protein kinase activator activity"/>
    <property type="evidence" value="ECO:0007669"/>
    <property type="project" value="TreeGrafter"/>
</dbReference>
<dbReference type="GO" id="GO:0005524">
    <property type="term" value="F:ATP binding"/>
    <property type="evidence" value="ECO:0007669"/>
    <property type="project" value="UniProtKB-KW"/>
</dbReference>
<dbReference type="InterPro" id="IPR003594">
    <property type="entry name" value="HATPase_dom"/>
</dbReference>
<dbReference type="GO" id="GO:0000156">
    <property type="term" value="F:phosphorelay response regulator activity"/>
    <property type="evidence" value="ECO:0007669"/>
    <property type="project" value="TreeGrafter"/>
</dbReference>
<dbReference type="InterPro" id="IPR005467">
    <property type="entry name" value="His_kinase_dom"/>
</dbReference>
<dbReference type="InterPro" id="IPR050351">
    <property type="entry name" value="BphY/WalK/GraS-like"/>
</dbReference>
<dbReference type="InterPro" id="IPR036890">
    <property type="entry name" value="HATPase_C_sf"/>
</dbReference>
<dbReference type="InterPro" id="IPR004358">
    <property type="entry name" value="Sig_transdc_His_kin-like_C"/>
</dbReference>
<dbReference type="EC" id="2.7.13.3" evidence="2"/>
<dbReference type="SMART" id="SM00388">
    <property type="entry name" value="HisKA"/>
    <property type="match status" value="1"/>
</dbReference>
<dbReference type="EMBL" id="CP022541">
    <property type="protein sequence ID" value="ASP23301.1"/>
    <property type="molecule type" value="Genomic_DNA"/>
</dbReference>
<evidence type="ECO:0000256" key="1">
    <source>
        <dbReference type="ARBA" id="ARBA00000085"/>
    </source>
</evidence>
<feature type="domain" description="Histidine kinase" evidence="10">
    <location>
        <begin position="199"/>
        <end position="412"/>
    </location>
</feature>
<dbReference type="CDD" id="cd00082">
    <property type="entry name" value="HisKA"/>
    <property type="match status" value="1"/>
</dbReference>
<dbReference type="AlphaFoldDB" id="A0A222EBE7"/>
<dbReference type="Pfam" id="PF02518">
    <property type="entry name" value="HATPase_c"/>
    <property type="match status" value="1"/>
</dbReference>
<dbReference type="PROSITE" id="PS50109">
    <property type="entry name" value="HIS_KIN"/>
    <property type="match status" value="1"/>
</dbReference>
<dbReference type="SMART" id="SM00065">
    <property type="entry name" value="GAF"/>
    <property type="match status" value="1"/>
</dbReference>
<dbReference type="GO" id="GO:0007234">
    <property type="term" value="P:osmosensory signaling via phosphorelay pathway"/>
    <property type="evidence" value="ECO:0007669"/>
    <property type="project" value="TreeGrafter"/>
</dbReference>
<gene>
    <name evidence="11" type="primary">bphP</name>
    <name evidence="11" type="ORF">ANTHELSMS3_04911</name>
</gene>
<dbReference type="InterPro" id="IPR036097">
    <property type="entry name" value="HisK_dim/P_sf"/>
</dbReference>
<dbReference type="Pfam" id="PF01590">
    <property type="entry name" value="GAF"/>
    <property type="match status" value="1"/>
</dbReference>
<dbReference type="SUPFAM" id="SSF55781">
    <property type="entry name" value="GAF domain-like"/>
    <property type="match status" value="1"/>
</dbReference>
<evidence type="ECO:0000256" key="3">
    <source>
        <dbReference type="ARBA" id="ARBA00022553"/>
    </source>
</evidence>
<evidence type="ECO:0000256" key="4">
    <source>
        <dbReference type="ARBA" id="ARBA00022679"/>
    </source>
</evidence>
<reference evidence="11 12" key="1">
    <citation type="submission" date="2017-07" db="EMBL/GenBank/DDBJ databases">
        <title>Genome Sequence of Antarctobacter heliothermus Strain SMS3 Isolated from a culture of the Diatom Skeletonema marinoi.</title>
        <authorList>
            <person name="Topel M."/>
            <person name="Pinder M.I.M."/>
            <person name="Johansson O.N."/>
            <person name="Kourtchenko O."/>
            <person name="Godhe A."/>
            <person name="Clarke A.K."/>
        </authorList>
    </citation>
    <scope>NUCLEOTIDE SEQUENCE [LARGE SCALE GENOMIC DNA]</scope>
    <source>
        <strain evidence="11 12">SMS3</strain>
        <plasmid evidence="12">Plasmid psms3-1</plasmid>
    </source>
</reference>
<dbReference type="InterPro" id="IPR003661">
    <property type="entry name" value="HisK_dim/P_dom"/>
</dbReference>
<dbReference type="InterPro" id="IPR029016">
    <property type="entry name" value="GAF-like_dom_sf"/>
</dbReference>
<dbReference type="SUPFAM" id="SSF55874">
    <property type="entry name" value="ATPase domain of HSP90 chaperone/DNA topoisomerase II/histidine kinase"/>
    <property type="match status" value="1"/>
</dbReference>
<evidence type="ECO:0000256" key="8">
    <source>
        <dbReference type="ARBA" id="ARBA00023012"/>
    </source>
</evidence>
<keyword evidence="12" id="KW-1185">Reference proteome</keyword>
<dbReference type="Gene3D" id="3.30.450.40">
    <property type="match status" value="1"/>
</dbReference>
<evidence type="ECO:0000256" key="2">
    <source>
        <dbReference type="ARBA" id="ARBA00012438"/>
    </source>
</evidence>
<organism evidence="11 12">
    <name type="scientific">Antarctobacter heliothermus</name>
    <dbReference type="NCBI Taxonomy" id="74033"/>
    <lineage>
        <taxon>Bacteria</taxon>
        <taxon>Pseudomonadati</taxon>
        <taxon>Pseudomonadota</taxon>
        <taxon>Alphaproteobacteria</taxon>
        <taxon>Rhodobacterales</taxon>
        <taxon>Roseobacteraceae</taxon>
        <taxon>Antarctobacter</taxon>
    </lineage>
</organism>
<keyword evidence="7" id="KW-0067">ATP-binding</keyword>
<evidence type="ECO:0000313" key="11">
    <source>
        <dbReference type="EMBL" id="ASP23301.1"/>
    </source>
</evidence>
<dbReference type="Pfam" id="PF00512">
    <property type="entry name" value="HisKA"/>
    <property type="match status" value="1"/>
</dbReference>
<dbReference type="PANTHER" id="PTHR42878:SF7">
    <property type="entry name" value="SENSOR HISTIDINE KINASE GLRK"/>
    <property type="match status" value="1"/>
</dbReference>
<keyword evidence="4 11" id="KW-0808">Transferase</keyword>
<evidence type="ECO:0000259" key="10">
    <source>
        <dbReference type="PROSITE" id="PS50109"/>
    </source>
</evidence>
<dbReference type="OrthoDB" id="9795133at2"/>
<evidence type="ECO:0000256" key="7">
    <source>
        <dbReference type="ARBA" id="ARBA00022840"/>
    </source>
</evidence>
<keyword evidence="3" id="KW-0597">Phosphoprotein</keyword>
<keyword evidence="11" id="KW-0614">Plasmid</keyword>
<keyword evidence="9" id="KW-0175">Coiled coil</keyword>
<feature type="coiled-coil region" evidence="9">
    <location>
        <begin position="166"/>
        <end position="195"/>
    </location>
</feature>
<sequence length="414" mass="45289">MTDKTHDGVTLQDHAAYLAQVHDFQADIEILANSDLVGTILETVMMATGMRFAAVARVTADRWVACRTVDETQFGLQSGDEIEIRSTFCQSVRDTAQKVLFNDSATDEVYENHPIALKFGIASYASLPIYRSDGSFFGTLCAIDREPRDVKHPRAVAMLEMFASIIGQSLETVERLEAQEHNLEHERQMTQIQEEFIAVLGHDLRNPVAAFGAGLRQLEREAQTERAQVIIPLMKSSLYRMNELIDNIMLHARSRFGRGIRIAAVPDAPLAEAIAHVVEEIRVTAPDREVALDLELNGPVRCDPARIAQAVSNLVSNAVRHGTPGHPIEVRGRTEGDEVVITVANRGAPIPDDFHADLFSPFRRGSNTEGKSLGLGLGLYISASIAQAHDGDIGVSCADGTTAFEIRLPIASTT</sequence>
<dbReference type="SUPFAM" id="SSF47384">
    <property type="entry name" value="Homodimeric domain of signal transducing histidine kinase"/>
    <property type="match status" value="1"/>
</dbReference>